<dbReference type="AlphaFoldDB" id="A0AAE9YUU9"/>
<dbReference type="Pfam" id="PF00034">
    <property type="entry name" value="Cytochrom_C"/>
    <property type="match status" value="1"/>
</dbReference>
<dbReference type="SUPFAM" id="SSF46626">
    <property type="entry name" value="Cytochrome c"/>
    <property type="match status" value="2"/>
</dbReference>
<feature type="chain" id="PRO_5042256141" evidence="10">
    <location>
        <begin position="36"/>
        <end position="215"/>
    </location>
</feature>
<dbReference type="InterPro" id="IPR036909">
    <property type="entry name" value="Cyt_c-like_dom_sf"/>
</dbReference>
<reference evidence="12 13" key="2">
    <citation type="journal article" date="2022" name="Mar. Drugs">
        <title>Bioassay-Guided Fractionation Leads to the Detection of Cholic Acid Generated by the Rare Thalassomonas sp.</title>
        <authorList>
            <person name="Pheiffer F."/>
            <person name="Schneider Y.K."/>
            <person name="Hansen E.H."/>
            <person name="Andersen J.H."/>
            <person name="Isaksson J."/>
            <person name="Busche T."/>
            <person name="R C."/>
            <person name="Kalinowski J."/>
            <person name="Zyl L.V."/>
            <person name="Trindade M."/>
        </authorList>
    </citation>
    <scope>NUCLEOTIDE SEQUENCE [LARGE SCALE GENOMIC DNA]</scope>
    <source>
        <strain evidence="12 13">A5K-106</strain>
    </source>
</reference>
<evidence type="ECO:0000256" key="5">
    <source>
        <dbReference type="ARBA" id="ARBA00022764"/>
    </source>
</evidence>
<dbReference type="InterPro" id="IPR050597">
    <property type="entry name" value="Cytochrome_c_Oxidase_Subunit"/>
</dbReference>
<dbReference type="RefSeq" id="WP_160298274.1">
    <property type="nucleotide sequence ID" value="NZ_CP059735.1"/>
</dbReference>
<evidence type="ECO:0000256" key="1">
    <source>
        <dbReference type="ARBA" id="ARBA00004418"/>
    </source>
</evidence>
<keyword evidence="2" id="KW-0813">Transport</keyword>
<evidence type="ECO:0000259" key="11">
    <source>
        <dbReference type="PROSITE" id="PS51007"/>
    </source>
</evidence>
<evidence type="ECO:0000256" key="3">
    <source>
        <dbReference type="ARBA" id="ARBA00022617"/>
    </source>
</evidence>
<evidence type="ECO:0000256" key="6">
    <source>
        <dbReference type="ARBA" id="ARBA00022982"/>
    </source>
</evidence>
<feature type="binding site" description="axial binding residue" evidence="9">
    <location>
        <position position="48"/>
    </location>
    <ligand>
        <name>heme c</name>
        <dbReference type="ChEBI" id="CHEBI:61717"/>
        <label>1</label>
    </ligand>
    <ligandPart>
        <name>Fe</name>
        <dbReference type="ChEBI" id="CHEBI:18248"/>
    </ligandPart>
</feature>
<feature type="binding site" description="covalent" evidence="8">
    <location>
        <position position="148"/>
    </location>
    <ligand>
        <name>heme c</name>
        <dbReference type="ChEBI" id="CHEBI:61717"/>
        <label>2</label>
    </ligand>
</feature>
<dbReference type="PANTHER" id="PTHR33751">
    <property type="entry name" value="CBB3-TYPE CYTOCHROME C OXIDASE SUBUNIT FIXP"/>
    <property type="match status" value="1"/>
</dbReference>
<feature type="binding site" description="covalent" evidence="8">
    <location>
        <position position="151"/>
    </location>
    <ligand>
        <name>heme c</name>
        <dbReference type="ChEBI" id="CHEBI:61717"/>
        <label>2</label>
    </ligand>
</feature>
<dbReference type="PIRSF" id="PIRSF000005">
    <property type="entry name" value="Cytochrome_c4"/>
    <property type="match status" value="1"/>
</dbReference>
<dbReference type="PANTHER" id="PTHR33751:SF9">
    <property type="entry name" value="CYTOCHROME C4"/>
    <property type="match status" value="1"/>
</dbReference>
<sequence>MTASACLRQYRRQTSKLTSAALLILLFMLTPQVKADVPAFIRHCMDCHGENGVSRHSDVPTIAGLSAAYHKASLYAYQNKLRPAPASKYRHGDLQRADTDMKAISDKLSDKQITYISLYFAAQRFVPAKQNFNPLLVDLGEKTHQTYCRRCHKEGGSRTRDDSGLLAGQWSRYLIASMQAYRDGTREMDKKMAIMLDKLTEHEWQALLAYYASQQ</sequence>
<evidence type="ECO:0000256" key="2">
    <source>
        <dbReference type="ARBA" id="ARBA00022448"/>
    </source>
</evidence>
<comment type="subcellular location">
    <subcellularLocation>
        <location evidence="1">Periplasm</location>
    </subcellularLocation>
</comment>
<dbReference type="EMBL" id="CP059735">
    <property type="protein sequence ID" value="WDE00774.1"/>
    <property type="molecule type" value="Genomic_DNA"/>
</dbReference>
<feature type="binding site" description="axial binding residue" evidence="9">
    <location>
        <position position="152"/>
    </location>
    <ligand>
        <name>heme c</name>
        <dbReference type="ChEBI" id="CHEBI:61717"/>
        <label>2</label>
    </ligand>
    <ligandPart>
        <name>Fe</name>
        <dbReference type="ChEBI" id="CHEBI:18248"/>
    </ligandPart>
</feature>
<evidence type="ECO:0000256" key="7">
    <source>
        <dbReference type="ARBA" id="ARBA00023004"/>
    </source>
</evidence>
<dbReference type="InterPro" id="IPR024167">
    <property type="entry name" value="Cytochrome_c4-like"/>
</dbReference>
<feature type="binding site" description="covalent" evidence="8">
    <location>
        <position position="47"/>
    </location>
    <ligand>
        <name>heme c</name>
        <dbReference type="ChEBI" id="CHEBI:61717"/>
        <label>1</label>
    </ligand>
</feature>
<feature type="binding site" description="axial binding residue" evidence="9">
    <location>
        <position position="101"/>
    </location>
    <ligand>
        <name>heme c</name>
        <dbReference type="ChEBI" id="CHEBI:61717"/>
        <label>1</label>
    </ligand>
    <ligandPart>
        <name>Fe</name>
        <dbReference type="ChEBI" id="CHEBI:18248"/>
    </ligandPart>
</feature>
<dbReference type="Proteomes" id="UP000032568">
    <property type="component" value="Chromosome"/>
</dbReference>
<organism evidence="12 13">
    <name type="scientific">Thalassomonas actiniarum</name>
    <dbReference type="NCBI Taxonomy" id="485447"/>
    <lineage>
        <taxon>Bacteria</taxon>
        <taxon>Pseudomonadati</taxon>
        <taxon>Pseudomonadota</taxon>
        <taxon>Gammaproteobacteria</taxon>
        <taxon>Alteromonadales</taxon>
        <taxon>Colwelliaceae</taxon>
        <taxon>Thalassomonas</taxon>
    </lineage>
</organism>
<feature type="binding site" description="covalent" evidence="8">
    <location>
        <position position="44"/>
    </location>
    <ligand>
        <name>heme c</name>
        <dbReference type="ChEBI" id="CHEBI:61717"/>
        <label>1</label>
    </ligand>
</feature>
<comment type="PTM">
    <text evidence="8">Binds 2 heme c groups covalently per subunit.</text>
</comment>
<evidence type="ECO:0000313" key="12">
    <source>
        <dbReference type="EMBL" id="WDE00774.1"/>
    </source>
</evidence>
<keyword evidence="5" id="KW-0574">Periplasm</keyword>
<keyword evidence="6" id="KW-0249">Electron transport</keyword>
<keyword evidence="7 9" id="KW-0408">Iron</keyword>
<protein>
    <submittedName>
        <fullName evidence="12">C-type cytochrome</fullName>
    </submittedName>
</protein>
<dbReference type="InterPro" id="IPR009056">
    <property type="entry name" value="Cyt_c-like_dom"/>
</dbReference>
<keyword evidence="3 8" id="KW-0349">Heme</keyword>
<dbReference type="GO" id="GO:0005506">
    <property type="term" value="F:iron ion binding"/>
    <property type="evidence" value="ECO:0007669"/>
    <property type="project" value="InterPro"/>
</dbReference>
<keyword evidence="4 9" id="KW-0479">Metal-binding</keyword>
<evidence type="ECO:0000256" key="8">
    <source>
        <dbReference type="PIRSR" id="PIRSR000005-1"/>
    </source>
</evidence>
<dbReference type="Gene3D" id="1.10.760.10">
    <property type="entry name" value="Cytochrome c-like domain"/>
    <property type="match status" value="2"/>
</dbReference>
<dbReference type="PROSITE" id="PS51007">
    <property type="entry name" value="CYTC"/>
    <property type="match status" value="1"/>
</dbReference>
<dbReference type="GO" id="GO:0009055">
    <property type="term" value="F:electron transfer activity"/>
    <property type="evidence" value="ECO:0007669"/>
    <property type="project" value="InterPro"/>
</dbReference>
<feature type="domain" description="Cytochrome c" evidence="11">
    <location>
        <begin position="31"/>
        <end position="124"/>
    </location>
</feature>
<keyword evidence="10" id="KW-0732">Signal</keyword>
<dbReference type="GO" id="GO:0020037">
    <property type="term" value="F:heme binding"/>
    <property type="evidence" value="ECO:0007669"/>
    <property type="project" value="InterPro"/>
</dbReference>
<proteinExistence type="predicted"/>
<feature type="signal peptide" evidence="10">
    <location>
        <begin position="1"/>
        <end position="35"/>
    </location>
</feature>
<dbReference type="KEGG" id="tact:SG35_009145"/>
<name>A0AAE9YUU9_9GAMM</name>
<keyword evidence="13" id="KW-1185">Reference proteome</keyword>
<evidence type="ECO:0000256" key="10">
    <source>
        <dbReference type="SAM" id="SignalP"/>
    </source>
</evidence>
<evidence type="ECO:0000256" key="4">
    <source>
        <dbReference type="ARBA" id="ARBA00022723"/>
    </source>
</evidence>
<accession>A0AAE9YUU9</accession>
<dbReference type="GO" id="GO:0042597">
    <property type="term" value="C:periplasmic space"/>
    <property type="evidence" value="ECO:0007669"/>
    <property type="project" value="UniProtKB-SubCell"/>
</dbReference>
<evidence type="ECO:0000313" key="13">
    <source>
        <dbReference type="Proteomes" id="UP000032568"/>
    </source>
</evidence>
<evidence type="ECO:0000256" key="9">
    <source>
        <dbReference type="PIRSR" id="PIRSR000005-2"/>
    </source>
</evidence>
<dbReference type="Pfam" id="PF13442">
    <property type="entry name" value="Cytochrome_CBB3"/>
    <property type="match status" value="1"/>
</dbReference>
<gene>
    <name evidence="12" type="ORF">SG35_009145</name>
</gene>
<reference evidence="12 13" key="1">
    <citation type="journal article" date="2015" name="Genome Announc.">
        <title>Draft Genome Sequences of Marine Isolates of Thalassomonas viridans and Thalassomonas actiniarum.</title>
        <authorList>
            <person name="Olonade I."/>
            <person name="van Zyl L.J."/>
            <person name="Trindade M."/>
        </authorList>
    </citation>
    <scope>NUCLEOTIDE SEQUENCE [LARGE SCALE GENOMIC DNA]</scope>
    <source>
        <strain evidence="12 13">A5K-106</strain>
    </source>
</reference>
<feature type="binding site" description="axial binding residue" evidence="9">
    <location>
        <position position="192"/>
    </location>
    <ligand>
        <name>heme c</name>
        <dbReference type="ChEBI" id="CHEBI:61717"/>
        <label>2</label>
    </ligand>
    <ligandPart>
        <name>Fe</name>
        <dbReference type="ChEBI" id="CHEBI:18248"/>
    </ligandPart>
</feature>